<dbReference type="InterPro" id="IPR001054">
    <property type="entry name" value="A/G_cyclase"/>
</dbReference>
<dbReference type="Pfam" id="PF13185">
    <property type="entry name" value="GAF_2"/>
    <property type="match status" value="1"/>
</dbReference>
<dbReference type="InterPro" id="IPR050697">
    <property type="entry name" value="Adenylyl/Guanylyl_Cyclase_3/4"/>
</dbReference>
<dbReference type="InterPro" id="IPR029787">
    <property type="entry name" value="Nucleotide_cyclase"/>
</dbReference>
<feature type="region of interest" description="Disordered" evidence="1">
    <location>
        <begin position="85"/>
        <end position="105"/>
    </location>
</feature>
<evidence type="ECO:0000313" key="3">
    <source>
        <dbReference type="EMBL" id="MBB5056608.1"/>
    </source>
</evidence>
<feature type="domain" description="Guanylate cyclase" evidence="2">
    <location>
        <begin position="407"/>
        <end position="539"/>
    </location>
</feature>
<dbReference type="RefSeq" id="WP_184214657.1">
    <property type="nucleotide sequence ID" value="NZ_JACHIP010000002.1"/>
</dbReference>
<dbReference type="Gene3D" id="3.30.450.40">
    <property type="match status" value="1"/>
</dbReference>
<dbReference type="PANTHER" id="PTHR43081:SF1">
    <property type="entry name" value="ADENYLATE CYCLASE, TERMINAL-DIFFERENTIATION SPECIFIC"/>
    <property type="match status" value="1"/>
</dbReference>
<evidence type="ECO:0000256" key="1">
    <source>
        <dbReference type="SAM" id="MobiDB-lite"/>
    </source>
</evidence>
<dbReference type="SUPFAM" id="SSF55073">
    <property type="entry name" value="Nucleotide cyclase"/>
    <property type="match status" value="1"/>
</dbReference>
<organism evidence="3 4">
    <name type="scientific">Granulicella aggregans</name>
    <dbReference type="NCBI Taxonomy" id="474949"/>
    <lineage>
        <taxon>Bacteria</taxon>
        <taxon>Pseudomonadati</taxon>
        <taxon>Acidobacteriota</taxon>
        <taxon>Terriglobia</taxon>
        <taxon>Terriglobales</taxon>
        <taxon>Acidobacteriaceae</taxon>
        <taxon>Granulicella</taxon>
    </lineage>
</organism>
<sequence length="587" mass="64226">MVKSEQSTNYSAAIWTVWKMAAVIAEQDHTQIQPVQFLSCICSQISHADIANLGEPNIKTELDEVAKVFDTHGLYCNEMLQRLQPPGTRTPLTSLPPSQLSGRDPVSRSAVTKRAFEFAVSAAAQESMDKARLRHLVAGILEHDRELCAVLGIDPVQRAELATDLSINRSYPKLSSEFAVPHFQKTDSTADVLRAVDANSILNLKIDWSVVGPKYQELCEMAWKVGACGKVGPLLQSVIEKMLEFIPRATHGAILILDRKNGSLDLMAQAPRGEPSLSMTSARQAIDTKQAFVWQSHRDMTKTQFDSHLESGIYAPIIADDRCFGVICLNSKSGGHRLTDEDLSLAVTLGHQIGLVFSNRDLKTELTQNVKILERLMPNFSPKVSKHLVDRAKAGELKLGGQLSDVTILSADIRGFTVMAAEMETGDLIALLNDYFAAMVECVFAHGGTIDKFIGDALLVVFNSPEPLEHHIEQAAKTALALQVAAQGVSERRRISRLRACEIGIGVHTGEVIHGFIGSAERMEFTIIGDAVNLTSRYCSSAGPGDIIISPQVYEKIWHSIQVKAIEVATKHEGNLNAYKLLGLKSS</sequence>
<dbReference type="InterPro" id="IPR029016">
    <property type="entry name" value="GAF-like_dom_sf"/>
</dbReference>
<dbReference type="InterPro" id="IPR003018">
    <property type="entry name" value="GAF"/>
</dbReference>
<dbReference type="EMBL" id="JACHIP010000002">
    <property type="protein sequence ID" value="MBB5056608.1"/>
    <property type="molecule type" value="Genomic_DNA"/>
</dbReference>
<dbReference type="GO" id="GO:0004016">
    <property type="term" value="F:adenylate cyclase activity"/>
    <property type="evidence" value="ECO:0007669"/>
    <property type="project" value="UniProtKB-ARBA"/>
</dbReference>
<protein>
    <submittedName>
        <fullName evidence="3">Class 3 adenylate cyclase</fullName>
    </submittedName>
</protein>
<dbReference type="PANTHER" id="PTHR43081">
    <property type="entry name" value="ADENYLATE CYCLASE, TERMINAL-DIFFERENTIATION SPECIFIC-RELATED"/>
    <property type="match status" value="1"/>
</dbReference>
<dbReference type="PROSITE" id="PS50125">
    <property type="entry name" value="GUANYLATE_CYCLASE_2"/>
    <property type="match status" value="1"/>
</dbReference>
<dbReference type="GO" id="GO:0035556">
    <property type="term" value="P:intracellular signal transduction"/>
    <property type="evidence" value="ECO:0007669"/>
    <property type="project" value="InterPro"/>
</dbReference>
<dbReference type="Proteomes" id="UP000540989">
    <property type="component" value="Unassembled WGS sequence"/>
</dbReference>
<proteinExistence type="predicted"/>
<comment type="caution">
    <text evidence="3">The sequence shown here is derived from an EMBL/GenBank/DDBJ whole genome shotgun (WGS) entry which is preliminary data.</text>
</comment>
<reference evidence="3 4" key="1">
    <citation type="submission" date="2020-08" db="EMBL/GenBank/DDBJ databases">
        <title>Genomic Encyclopedia of Type Strains, Phase IV (KMG-V): Genome sequencing to study the core and pangenomes of soil and plant-associated prokaryotes.</title>
        <authorList>
            <person name="Whitman W."/>
        </authorList>
    </citation>
    <scope>NUCLEOTIDE SEQUENCE [LARGE SCALE GENOMIC DNA]</scope>
    <source>
        <strain evidence="3 4">M8UP14</strain>
    </source>
</reference>
<dbReference type="GO" id="GO:0009190">
    <property type="term" value="P:cyclic nucleotide biosynthetic process"/>
    <property type="evidence" value="ECO:0007669"/>
    <property type="project" value="InterPro"/>
</dbReference>
<evidence type="ECO:0000259" key="2">
    <source>
        <dbReference type="PROSITE" id="PS50125"/>
    </source>
</evidence>
<dbReference type="AlphaFoldDB" id="A0A7W7ZB91"/>
<accession>A0A7W7ZB91</accession>
<gene>
    <name evidence="3" type="ORF">HDF16_001293</name>
</gene>
<keyword evidence="4" id="KW-1185">Reference proteome</keyword>
<dbReference type="SMART" id="SM00044">
    <property type="entry name" value="CYCc"/>
    <property type="match status" value="1"/>
</dbReference>
<evidence type="ECO:0000313" key="4">
    <source>
        <dbReference type="Proteomes" id="UP000540989"/>
    </source>
</evidence>
<dbReference type="Pfam" id="PF00211">
    <property type="entry name" value="Guanylate_cyc"/>
    <property type="match status" value="1"/>
</dbReference>
<dbReference type="SUPFAM" id="SSF55781">
    <property type="entry name" value="GAF domain-like"/>
    <property type="match status" value="1"/>
</dbReference>
<dbReference type="CDD" id="cd07302">
    <property type="entry name" value="CHD"/>
    <property type="match status" value="1"/>
</dbReference>
<name>A0A7W7ZB91_9BACT</name>
<feature type="compositionally biased region" description="Polar residues" evidence="1">
    <location>
        <begin position="90"/>
        <end position="101"/>
    </location>
</feature>
<dbReference type="SMART" id="SM00065">
    <property type="entry name" value="GAF"/>
    <property type="match status" value="1"/>
</dbReference>
<dbReference type="Gene3D" id="3.30.70.1230">
    <property type="entry name" value="Nucleotide cyclase"/>
    <property type="match status" value="1"/>
</dbReference>